<dbReference type="InterPro" id="IPR031570">
    <property type="entry name" value="NBEA/BDCP_DUF4704"/>
</dbReference>
<feature type="compositionally biased region" description="Acidic residues" evidence="1">
    <location>
        <begin position="1353"/>
        <end position="1368"/>
    </location>
</feature>
<accession>A0ABQ9E4R9</accession>
<evidence type="ECO:0000259" key="4">
    <source>
        <dbReference type="Pfam" id="PF20425"/>
    </source>
</evidence>
<dbReference type="InterPro" id="IPR016024">
    <property type="entry name" value="ARM-type_fold"/>
</dbReference>
<dbReference type="Pfam" id="PF13385">
    <property type="entry name" value="Laminin_G_3"/>
    <property type="match status" value="1"/>
</dbReference>
<dbReference type="InterPro" id="IPR046852">
    <property type="entry name" value="Neurobeachin_a-sol"/>
</dbReference>
<gene>
    <name evidence="5" type="ORF">KUTeg_025061</name>
</gene>
<proteinExistence type="predicted"/>
<feature type="region of interest" description="Disordered" evidence="1">
    <location>
        <begin position="940"/>
        <end position="1072"/>
    </location>
</feature>
<dbReference type="EMBL" id="JARBDR010000923">
    <property type="protein sequence ID" value="KAJ8298530.1"/>
    <property type="molecule type" value="Genomic_DNA"/>
</dbReference>
<dbReference type="InterPro" id="IPR013320">
    <property type="entry name" value="ConA-like_dom_sf"/>
</dbReference>
<feature type="domain" description="Neurobeachin alpha-solenoid region" evidence="4">
    <location>
        <begin position="30"/>
        <end position="178"/>
    </location>
</feature>
<feature type="compositionally biased region" description="Polar residues" evidence="1">
    <location>
        <begin position="1618"/>
        <end position="1630"/>
    </location>
</feature>
<evidence type="ECO:0008006" key="7">
    <source>
        <dbReference type="Google" id="ProtNLM"/>
    </source>
</evidence>
<dbReference type="InterPro" id="IPR050865">
    <property type="entry name" value="BEACH_Domain"/>
</dbReference>
<evidence type="ECO:0000313" key="5">
    <source>
        <dbReference type="EMBL" id="KAJ8298530.1"/>
    </source>
</evidence>
<dbReference type="PANTHER" id="PTHR13743">
    <property type="entry name" value="BEIGE/BEACH-RELATED"/>
    <property type="match status" value="1"/>
</dbReference>
<keyword evidence="6" id="KW-1185">Reference proteome</keyword>
<evidence type="ECO:0000259" key="3">
    <source>
        <dbReference type="Pfam" id="PF15787"/>
    </source>
</evidence>
<feature type="compositionally biased region" description="Acidic residues" evidence="1">
    <location>
        <begin position="1557"/>
        <end position="1571"/>
    </location>
</feature>
<feature type="compositionally biased region" description="Basic and acidic residues" evidence="1">
    <location>
        <begin position="1539"/>
        <end position="1556"/>
    </location>
</feature>
<feature type="region of interest" description="Disordered" evidence="1">
    <location>
        <begin position="1331"/>
        <end position="1646"/>
    </location>
</feature>
<dbReference type="SUPFAM" id="SSF49899">
    <property type="entry name" value="Concanavalin A-like lectins/glucanases"/>
    <property type="match status" value="1"/>
</dbReference>
<organism evidence="5 6">
    <name type="scientific">Tegillarca granosa</name>
    <name type="common">Malaysian cockle</name>
    <name type="synonym">Anadara granosa</name>
    <dbReference type="NCBI Taxonomy" id="220873"/>
    <lineage>
        <taxon>Eukaryota</taxon>
        <taxon>Metazoa</taxon>
        <taxon>Spiralia</taxon>
        <taxon>Lophotrochozoa</taxon>
        <taxon>Mollusca</taxon>
        <taxon>Bivalvia</taxon>
        <taxon>Autobranchia</taxon>
        <taxon>Pteriomorphia</taxon>
        <taxon>Arcoida</taxon>
        <taxon>Arcoidea</taxon>
        <taxon>Arcidae</taxon>
        <taxon>Tegillarca</taxon>
    </lineage>
</organism>
<evidence type="ECO:0000256" key="1">
    <source>
        <dbReference type="SAM" id="MobiDB-lite"/>
    </source>
</evidence>
<feature type="compositionally biased region" description="Polar residues" evidence="1">
    <location>
        <begin position="1334"/>
        <end position="1352"/>
    </location>
</feature>
<feature type="compositionally biased region" description="Polar residues" evidence="1">
    <location>
        <begin position="940"/>
        <end position="965"/>
    </location>
</feature>
<dbReference type="Gene3D" id="2.60.120.200">
    <property type="match status" value="1"/>
</dbReference>
<dbReference type="SUPFAM" id="SSF48371">
    <property type="entry name" value="ARM repeat"/>
    <property type="match status" value="1"/>
</dbReference>
<dbReference type="Pfam" id="PF20425">
    <property type="entry name" value="Neurobeachin"/>
    <property type="match status" value="1"/>
</dbReference>
<reference evidence="5 6" key="1">
    <citation type="submission" date="2022-12" db="EMBL/GenBank/DDBJ databases">
        <title>Chromosome-level genome of Tegillarca granosa.</title>
        <authorList>
            <person name="Kim J."/>
        </authorList>
    </citation>
    <scope>NUCLEOTIDE SEQUENCE [LARGE SCALE GENOMIC DNA]</scope>
    <source>
        <strain evidence="5">Teg-2019</strain>
        <tissue evidence="5">Adductor muscle</tissue>
    </source>
</reference>
<feature type="region of interest" description="Disordered" evidence="1">
    <location>
        <begin position="1218"/>
        <end position="1243"/>
    </location>
</feature>
<feature type="compositionally biased region" description="Basic and acidic residues" evidence="1">
    <location>
        <begin position="1429"/>
        <end position="1487"/>
    </location>
</feature>
<feature type="compositionally biased region" description="Low complexity" evidence="1">
    <location>
        <begin position="1016"/>
        <end position="1029"/>
    </location>
</feature>
<feature type="compositionally biased region" description="Basic and acidic residues" evidence="1">
    <location>
        <begin position="1631"/>
        <end position="1646"/>
    </location>
</feature>
<evidence type="ECO:0000313" key="6">
    <source>
        <dbReference type="Proteomes" id="UP001217089"/>
    </source>
</evidence>
<dbReference type="Proteomes" id="UP001217089">
    <property type="component" value="Unassembled WGS sequence"/>
</dbReference>
<feature type="compositionally biased region" description="Basic and acidic residues" evidence="1">
    <location>
        <begin position="1030"/>
        <end position="1040"/>
    </location>
</feature>
<feature type="domain" description="DUF1088" evidence="2">
    <location>
        <begin position="1851"/>
        <end position="2011"/>
    </location>
</feature>
<feature type="compositionally biased region" description="Basic and acidic residues" evidence="1">
    <location>
        <begin position="1581"/>
        <end position="1617"/>
    </location>
</feature>
<comment type="caution">
    <text evidence="5">The sequence shown here is derived from an EMBL/GenBank/DDBJ whole genome shotgun (WGS) entry which is preliminary data.</text>
</comment>
<dbReference type="PANTHER" id="PTHR13743:SF162">
    <property type="entry name" value="NEUROBEACHIN"/>
    <property type="match status" value="1"/>
</dbReference>
<dbReference type="Pfam" id="PF06469">
    <property type="entry name" value="DUF1088"/>
    <property type="match status" value="1"/>
</dbReference>
<feature type="domain" description="DUF4704" evidence="3">
    <location>
        <begin position="424"/>
        <end position="904"/>
    </location>
</feature>
<dbReference type="InterPro" id="IPR010508">
    <property type="entry name" value="NBEA-like_DUF1088"/>
</dbReference>
<protein>
    <recommendedName>
        <fullName evidence="7">Neurobeachin</fullName>
    </recommendedName>
</protein>
<name>A0ABQ9E4R9_TEGGR</name>
<evidence type="ECO:0000259" key="2">
    <source>
        <dbReference type="Pfam" id="PF06469"/>
    </source>
</evidence>
<sequence>MSLTGADETTKVTSTDDILKASGNDETKFELLIELVQGGKVTNKDVVDTCLFMLVGAEFDIETNFVIQDPQNILYMLRLLTNSPVTLQAEIWSVFTAMLKKSRRNLQACTEVSLIEHTLNLLKDSDDVIADLLVDMLGTLASYSITVRELKMLLSLLKTKDGTWTRHSVKLLTVLKMMPHREGPDEFFSFPGKKGSHIAIPPVKTWPYQNGWTFSCWLRLDPVTGVTVERERPYLYCFKSNKGVGYSAHFVGNSLVITSMKIKGKGFQHCVKFDFQPRKWYMVTVVHVYNRWSKSELRCYVNGQLVSFTDMSWLVSTSDPFDKCFLGASSEGEADHMFCGQMSTVYLFSESLQPQQIAAIYQLGPSYKSQFRFENESGSSNNDINKRLLYDGKLTSIIVFMYNPIACDSQLCLESSPKGNVPHFLHSPHALMSQDVKAIITHSIYSTLHSLGGIQVLFPLFGQLDMPVDKGPDEPSAVDYTICATLMSILNDLLESSVTIQQQMMQNKGFLVIGYLLEKASRDHMTPKVLECFLNLTQYLVQLPTGGVLLKHLFDHILFNPALWIHSSVEVQTKLYCYLATEFISNAQIYNHIRRVSAVLQTMHALKYFYWVVNPKDRSGITPKEGPRPTYDEIVKLRSFMLLYIKQLLLKGQGVQEDELQSILNYLSTLHEDDNLMDVLQLAVQLMHEHPPSMVPSFDRKNGLRTVFKLLASSSEELRIMSLKMLGFFLMRSTHKRKQDAMSPHNLFSLVGERLMLNDQHITMATYNALFELLTERMSLEIEKEKHAEPESYYRIENSAILKVVATMIKQSKSVAGVMEVKKVFLSDLTILCNNNRENRRTLLQMSVWQDWLFSLAYIYPQNPEEQKITDMVMSLFRMLLHHAIKFEYGGWRVWIDTLAILHSKVAYEDFKIHMSKMYQQYDRQRVDDVDPQERQNYPISTISGVSDSQLNKPVPKSSVQITEVQDSKESSETNGSGDGTHVSSQNTPDEKEGTTEGKQVTENGIVNGEDDTKSSEAASNNSSNAMSNGHDEQKVDSPAHKQNNSPDIRRYPSRSQSFRQGGQIFSPGPRAPPFRIPEFRWSSLHQKLLSDLLFSVETDIQVWKSHSTKTVIDFVNSGDNHVYVVNVTHMISQLADNLITSCGGLLPLLAAATSPNGEVEILEPTQGLSIEQAVSILQLFASSTNFAELEQEKNMPVRRNTKTICTASVRNCLECRHRQHPRSQPGTPSPTPSSSAKRGSKTLNGVDPIHALIGGSHPTEKNIVENLNEQVSPIKDFDKLLQDMDINRLRAVVYRDVEETKQAQFLALAIVYFSSVLMVSKYRDILEPPSPGMTPSSAAGSYTPQINSPSDPESEEEEEEEEEEEATSEAGQSGEVNKADLNSSADEVEAENVKITADIHVTDTPEDEDTASVERSETPGSEDINPDTEDKVPEEETQKDKDKTEEEEKQTENDSTEQKETDSVDEKDKKEEEKETERKEDDKNDQQEETEDNEQSETKTEEDNEDEGQSEVKGETEVEDDLKSEEREPTDGQEADSQEVKPADTQTDKEDKSVDETEQEGEQSADNEVDQGEKAVNGSLKEKETTNEKSDSDVRSKDDTGIRETTEAESDEHKTAAENQPIASISVTNKPEENRHPDRPQLTKLDLGHSKMPAFDNLPMPGEAGSLTERLERALGSVAPLLREIFVDFAPFLSKTLIGSHGQELLIGGLVTLKQSTSVVELVMLLCSQEWQNSLQKHAGLAFIELEHAGLAFIELVNEGRKKIIHKHNLFIQEHAGLAFIELVNKERKKIIHKHNLFIQEHAGLAFIELVNKGRKKIIHKHTLFIQEHAGLAFIELFSGDMLFGVIFVLLAHATRDHIVRVANEAEFILNRMRAEDVQKHAEFESLCAQTMLDRKEEEKLCDHLIKSAKRRDHVVAVKLRDKIINILTNKHGAWGSFSEGIQKEFWKLDIWEDDSRRRRRLVKNPNGSTHPEATLKAAIEHGKSATEDAISQAREAFHAHLAATKRAQQQAPDYTDEELLMEERDLEQEFAVITFDIFIFTYILKQDLHFIFNKYLKY</sequence>
<dbReference type="Pfam" id="PF15787">
    <property type="entry name" value="DUF4704"/>
    <property type="match status" value="1"/>
</dbReference>